<gene>
    <name evidence="2" type="ORF">ADH66_01905</name>
    <name evidence="3" type="ORF">I5Q82_11935</name>
</gene>
<evidence type="ECO:0000313" key="2">
    <source>
        <dbReference type="EMBL" id="ASB39518.1"/>
    </source>
</evidence>
<evidence type="ECO:0000313" key="3">
    <source>
        <dbReference type="EMBL" id="QQR28810.1"/>
    </source>
</evidence>
<accession>A0A1Z2XM53</accession>
<dbReference type="RefSeq" id="WP_084384284.1">
    <property type="nucleotide sequence ID" value="NZ_CAJTCQ010000002.1"/>
</dbReference>
<protein>
    <submittedName>
        <fullName evidence="3">Pro-sigmaK processing inhibitor BofA family protein</fullName>
    </submittedName>
</protein>
<dbReference type="KEGG" id="amur:ADH66_01905"/>
<dbReference type="EMBL" id="CP065321">
    <property type="protein sequence ID" value="QQR28810.1"/>
    <property type="molecule type" value="Genomic_DNA"/>
</dbReference>
<keyword evidence="1" id="KW-0472">Membrane</keyword>
<dbReference type="Pfam" id="PF07441">
    <property type="entry name" value="BofA"/>
    <property type="match status" value="1"/>
</dbReference>
<evidence type="ECO:0000313" key="4">
    <source>
        <dbReference type="Proteomes" id="UP000196710"/>
    </source>
</evidence>
<dbReference type="EMBL" id="CP021422">
    <property type="protein sequence ID" value="ASB39518.1"/>
    <property type="molecule type" value="Genomic_DNA"/>
</dbReference>
<keyword evidence="1" id="KW-0812">Transmembrane</keyword>
<reference evidence="2" key="1">
    <citation type="journal article" date="2017" name="Genome Announc.">
        <title>High-Quality Whole-Genome Sequences of the Oligo-Mouse-Microbiota Bacterial Community.</title>
        <authorList>
            <person name="Garzetti D."/>
            <person name="Brugiroux S."/>
            <person name="Bunk B."/>
            <person name="Pukall R."/>
            <person name="McCoy K.D."/>
            <person name="Macpherson A.J."/>
            <person name="Stecher B."/>
        </authorList>
    </citation>
    <scope>NUCLEOTIDE SEQUENCE</scope>
    <source>
        <strain evidence="2">KB18</strain>
    </source>
</reference>
<dbReference type="Proteomes" id="UP000596035">
    <property type="component" value="Chromosome"/>
</dbReference>
<evidence type="ECO:0000256" key="1">
    <source>
        <dbReference type="SAM" id="Phobius"/>
    </source>
</evidence>
<dbReference type="InterPro" id="IPR010001">
    <property type="entry name" value="BofA"/>
</dbReference>
<feature type="transmembrane region" description="Helical" evidence="1">
    <location>
        <begin position="36"/>
        <end position="57"/>
    </location>
</feature>
<proteinExistence type="predicted"/>
<organism evidence="3 5">
    <name type="scientific">Acutalibacter muris</name>
    <dbReference type="NCBI Taxonomy" id="1796620"/>
    <lineage>
        <taxon>Bacteria</taxon>
        <taxon>Bacillati</taxon>
        <taxon>Bacillota</taxon>
        <taxon>Clostridia</taxon>
        <taxon>Eubacteriales</taxon>
        <taxon>Acutalibacteraceae</taxon>
        <taxon>Acutalibacter</taxon>
    </lineage>
</organism>
<reference evidence="4" key="2">
    <citation type="submission" date="2017-05" db="EMBL/GenBank/DDBJ databases">
        <title>Improved OligoMM genomes.</title>
        <authorList>
            <person name="Garzetti D."/>
        </authorList>
    </citation>
    <scope>NUCLEOTIDE SEQUENCE [LARGE SCALE GENOMIC DNA]</scope>
    <source>
        <strain evidence="4">KB18</strain>
    </source>
</reference>
<evidence type="ECO:0000313" key="5">
    <source>
        <dbReference type="Proteomes" id="UP000596035"/>
    </source>
</evidence>
<name>A0A1Z2XM53_9FIRM</name>
<dbReference type="AlphaFoldDB" id="A0A1Z2XM53"/>
<keyword evidence="4" id="KW-1185">Reference proteome</keyword>
<reference evidence="3 5" key="3">
    <citation type="submission" date="2020-11" db="EMBL/GenBank/DDBJ databases">
        <title>Closed and high quality bacterial genomes of the OMM12 community.</title>
        <authorList>
            <person name="Marbouty M."/>
            <person name="Lamy-Besnier Q."/>
            <person name="Debarbieux L."/>
            <person name="Koszul R."/>
        </authorList>
    </citation>
    <scope>NUCLEOTIDE SEQUENCE [LARGE SCALE GENOMIC DNA]</scope>
    <source>
        <strain evidence="3 5">KB18</strain>
    </source>
</reference>
<keyword evidence="1" id="KW-1133">Transmembrane helix</keyword>
<dbReference type="Proteomes" id="UP000196710">
    <property type="component" value="Chromosome"/>
</dbReference>
<sequence length="58" mass="5864">MKSFIFSGVLGFAALAAVNLTAQYTGVALAVTRLSVAVSGLLGVPGVTLMVILNTILL</sequence>